<keyword evidence="6" id="KW-1185">Reference proteome</keyword>
<evidence type="ECO:0000313" key="6">
    <source>
        <dbReference type="Proteomes" id="UP000289482"/>
    </source>
</evidence>
<dbReference type="GO" id="GO:0046872">
    <property type="term" value="F:metal ion binding"/>
    <property type="evidence" value="ECO:0007669"/>
    <property type="project" value="UniProtKB-KW"/>
</dbReference>
<dbReference type="GeneID" id="95780232"/>
<dbReference type="GO" id="GO:0006508">
    <property type="term" value="P:proteolysis"/>
    <property type="evidence" value="ECO:0007669"/>
    <property type="project" value="UniProtKB-KW"/>
</dbReference>
<dbReference type="GO" id="GO:0008233">
    <property type="term" value="F:peptidase activity"/>
    <property type="evidence" value="ECO:0007669"/>
    <property type="project" value="UniProtKB-KW"/>
</dbReference>
<dbReference type="AlphaFoldDB" id="A0A4Q1QTD7"/>
<organism evidence="5 6">
    <name type="scientific">Streptomyces sioyaensis</name>
    <dbReference type="NCBI Taxonomy" id="67364"/>
    <lineage>
        <taxon>Bacteria</taxon>
        <taxon>Bacillati</taxon>
        <taxon>Actinomycetota</taxon>
        <taxon>Actinomycetes</taxon>
        <taxon>Kitasatosporales</taxon>
        <taxon>Streptomycetaceae</taxon>
        <taxon>Streptomyces</taxon>
    </lineage>
</organism>
<feature type="domain" description="Peptidase M20 dimerisation" evidence="4">
    <location>
        <begin position="203"/>
        <end position="360"/>
    </location>
</feature>
<comment type="caution">
    <text evidence="5">The sequence shown here is derived from an EMBL/GenBank/DDBJ whole genome shotgun (WGS) entry which is preliminary data.</text>
</comment>
<dbReference type="InterPro" id="IPR051458">
    <property type="entry name" value="Cyt/Met_Dipeptidase"/>
</dbReference>
<dbReference type="InterPro" id="IPR011650">
    <property type="entry name" value="Peptidase_M20_dimer"/>
</dbReference>
<dbReference type="InterPro" id="IPR036264">
    <property type="entry name" value="Bact_exopeptidase_dim_dom"/>
</dbReference>
<keyword evidence="2" id="KW-0479">Metal-binding</keyword>
<sequence>MTDAATIRAQLPGTPRDLVHEHQDALITGLMDYVSHPSVSATGEGFPAATDHALDEVKRAGLTPSVLTGDGGRPLVVGHRAGPAGSPHVLLYGHYDVQPTGPREQWDSDPFTPVLRDGRIWGRGTGDNKGQHYAHLQALRLFDEYVGQLPCSVTVLLDGEEEIGSPTLAATLGTHRELFDDCDLVVWSDRSVHESGEWCVSHGVRGMLRLRLRATGASRPLHSGNFGNVAPNPAWQLVQALACLKDPAGRVLVEGFEDGREPLPDADRAAFAALPLDLPQVLGDIGLSGMDPAFDGLSFYERLADRPTLTINGISTGDVARTIIPDTAEAGVDIRLTPGQDPQAVFERVAAHLRAHAPEVTVTKTGGTPASRTTIDNPYTPRVAAAVSRVTGRPPLLIPAYGGTLPDWVFTGVLGLPSIGLPLANADQANHAPNENLRVDYFLDATAICMELLLELGSATGPLARPTATEA</sequence>
<dbReference type="Gene3D" id="3.40.630.10">
    <property type="entry name" value="Zn peptidases"/>
    <property type="match status" value="1"/>
</dbReference>
<dbReference type="Gene3D" id="3.30.70.360">
    <property type="match status" value="1"/>
</dbReference>
<dbReference type="Proteomes" id="UP000289482">
    <property type="component" value="Unassembled WGS sequence"/>
</dbReference>
<evidence type="ECO:0000256" key="2">
    <source>
        <dbReference type="ARBA" id="ARBA00022723"/>
    </source>
</evidence>
<dbReference type="InterPro" id="IPR002933">
    <property type="entry name" value="Peptidase_M20"/>
</dbReference>
<evidence type="ECO:0000256" key="1">
    <source>
        <dbReference type="ARBA" id="ARBA00022670"/>
    </source>
</evidence>
<dbReference type="SUPFAM" id="SSF55031">
    <property type="entry name" value="Bacterial exopeptidase dimerisation domain"/>
    <property type="match status" value="1"/>
</dbReference>
<keyword evidence="3 5" id="KW-0378">Hydrolase</keyword>
<name>A0A4Q1QTD7_9ACTN</name>
<dbReference type="PANTHER" id="PTHR43270:SF8">
    <property type="entry name" value="DI- AND TRIPEPTIDASE DUG2-RELATED"/>
    <property type="match status" value="1"/>
</dbReference>
<dbReference type="PANTHER" id="PTHR43270">
    <property type="entry name" value="BETA-ALA-HIS DIPEPTIDASE"/>
    <property type="match status" value="1"/>
</dbReference>
<evidence type="ECO:0000256" key="3">
    <source>
        <dbReference type="ARBA" id="ARBA00022801"/>
    </source>
</evidence>
<dbReference type="EMBL" id="SDIF01000058">
    <property type="protein sequence ID" value="RXS65016.1"/>
    <property type="molecule type" value="Genomic_DNA"/>
</dbReference>
<dbReference type="Pfam" id="PF07687">
    <property type="entry name" value="M20_dimer"/>
    <property type="match status" value="1"/>
</dbReference>
<proteinExistence type="predicted"/>
<protein>
    <submittedName>
        <fullName evidence="5">M20/M25/M40 family metallo-hydrolase</fullName>
    </submittedName>
</protein>
<dbReference type="Pfam" id="PF01546">
    <property type="entry name" value="Peptidase_M20"/>
    <property type="match status" value="1"/>
</dbReference>
<evidence type="ECO:0000313" key="5">
    <source>
        <dbReference type="EMBL" id="RXS65016.1"/>
    </source>
</evidence>
<dbReference type="RefSeq" id="WP_129249030.1">
    <property type="nucleotide sequence ID" value="NZ_JABZEL010000017.1"/>
</dbReference>
<gene>
    <name evidence="5" type="ORF">EST54_20140</name>
</gene>
<reference evidence="5 6" key="1">
    <citation type="submission" date="2019-01" db="EMBL/GenBank/DDBJ databases">
        <title>Draft genome sequences of the type strain Streptomyces sioyaensis DSM 40032 and its novel strain, TM32, a thermotolerant antibiotics-producing actinobacterium.</title>
        <authorList>
            <person name="Nakaew N."/>
            <person name="Lumyong S."/>
            <person name="Sloan W.T."/>
            <person name="Sungthong R."/>
        </authorList>
    </citation>
    <scope>NUCLEOTIDE SEQUENCE [LARGE SCALE GENOMIC DNA]</scope>
    <source>
        <strain evidence="5 6">DSM 40032</strain>
    </source>
</reference>
<dbReference type="SUPFAM" id="SSF53187">
    <property type="entry name" value="Zn-dependent exopeptidases"/>
    <property type="match status" value="1"/>
</dbReference>
<evidence type="ECO:0000259" key="4">
    <source>
        <dbReference type="Pfam" id="PF07687"/>
    </source>
</evidence>
<accession>A0A4Q1QTD7</accession>
<keyword evidence="1" id="KW-0645">Protease</keyword>